<organism evidence="3 4">
    <name type="scientific">Ruania alkalisoli</name>
    <dbReference type="NCBI Taxonomy" id="2779775"/>
    <lineage>
        <taxon>Bacteria</taxon>
        <taxon>Bacillati</taxon>
        <taxon>Actinomycetota</taxon>
        <taxon>Actinomycetes</taxon>
        <taxon>Micrococcales</taxon>
        <taxon>Ruaniaceae</taxon>
        <taxon>Ruania</taxon>
    </lineage>
</organism>
<dbReference type="Gene3D" id="2.60.120.200">
    <property type="match status" value="1"/>
</dbReference>
<evidence type="ECO:0000256" key="1">
    <source>
        <dbReference type="SAM" id="SignalP"/>
    </source>
</evidence>
<dbReference type="Proteomes" id="UP000593758">
    <property type="component" value="Chromosome"/>
</dbReference>
<proteinExistence type="predicted"/>
<sequence length="304" mass="33266">MTRRARLVAVVATALVLPAAAIGAAPAQAGTASVLMEDWDAAPEHFITYDLARSSSDPGTWDPSAEDNLALRLELPKNATAGPGGGAYGESYDRFLYGTFESRLRTADCSAQPNAGVVTGQMFTYFHDGSDSDGDGLPDNSEIDFETLCAQPEVLYMTVWTDYRPSDGAQSRVMRAVNLATGQILSTCHYEGFGGHYCDPISGAQAQPASIPAVPGFDSSAEYYEYGFTWEPDRVLFWIVVDGQTITLWDYQGPSDRIPHVPAYLLHNVWHTDGWWPEGNPDAVERPRVRDIAAHIDWTRITPL</sequence>
<dbReference type="GO" id="GO:0004553">
    <property type="term" value="F:hydrolase activity, hydrolyzing O-glycosyl compounds"/>
    <property type="evidence" value="ECO:0007669"/>
    <property type="project" value="InterPro"/>
</dbReference>
<dbReference type="PROSITE" id="PS51762">
    <property type="entry name" value="GH16_2"/>
    <property type="match status" value="1"/>
</dbReference>
<reference evidence="3 4" key="1">
    <citation type="submission" date="2020-10" db="EMBL/GenBank/DDBJ databases">
        <title>Haloactinobacterium sp. RN3S43, a bacterium isolated from saline soil.</title>
        <authorList>
            <person name="Sun J.-Q."/>
        </authorList>
    </citation>
    <scope>NUCLEOTIDE SEQUENCE [LARGE SCALE GENOMIC DNA]</scope>
    <source>
        <strain evidence="3 4">RN3S43</strain>
    </source>
</reference>
<dbReference type="GO" id="GO:0005975">
    <property type="term" value="P:carbohydrate metabolic process"/>
    <property type="evidence" value="ECO:0007669"/>
    <property type="project" value="InterPro"/>
</dbReference>
<protein>
    <submittedName>
        <fullName evidence="3">Glycoside hydrolase family 16 protein</fullName>
    </submittedName>
</protein>
<dbReference type="InterPro" id="IPR013320">
    <property type="entry name" value="ConA-like_dom_sf"/>
</dbReference>
<evidence type="ECO:0000313" key="3">
    <source>
        <dbReference type="EMBL" id="QOR71006.1"/>
    </source>
</evidence>
<dbReference type="AlphaFoldDB" id="A0A7M1STV4"/>
<keyword evidence="3" id="KW-0378">Hydrolase</keyword>
<feature type="signal peptide" evidence="1">
    <location>
        <begin position="1"/>
        <end position="29"/>
    </location>
</feature>
<name>A0A7M1STV4_9MICO</name>
<dbReference type="CDD" id="cd00413">
    <property type="entry name" value="Glyco_hydrolase_16"/>
    <property type="match status" value="1"/>
</dbReference>
<feature type="domain" description="GH16" evidence="2">
    <location>
        <begin position="37"/>
        <end position="304"/>
    </location>
</feature>
<dbReference type="KEGG" id="halt:IM660_01430"/>
<keyword evidence="4" id="KW-1185">Reference proteome</keyword>
<feature type="chain" id="PRO_5032920267" evidence="1">
    <location>
        <begin position="30"/>
        <end position="304"/>
    </location>
</feature>
<dbReference type="EMBL" id="CP063169">
    <property type="protein sequence ID" value="QOR71006.1"/>
    <property type="molecule type" value="Genomic_DNA"/>
</dbReference>
<accession>A0A7M1STV4</accession>
<evidence type="ECO:0000313" key="4">
    <source>
        <dbReference type="Proteomes" id="UP000593758"/>
    </source>
</evidence>
<gene>
    <name evidence="3" type="ORF">IM660_01430</name>
</gene>
<dbReference type="RefSeq" id="WP_193497675.1">
    <property type="nucleotide sequence ID" value="NZ_CP063169.1"/>
</dbReference>
<evidence type="ECO:0000259" key="2">
    <source>
        <dbReference type="PROSITE" id="PS51762"/>
    </source>
</evidence>
<keyword evidence="1" id="KW-0732">Signal</keyword>
<dbReference type="SUPFAM" id="SSF49899">
    <property type="entry name" value="Concanavalin A-like lectins/glucanases"/>
    <property type="match status" value="1"/>
</dbReference>
<dbReference type="InterPro" id="IPR000757">
    <property type="entry name" value="Beta-glucanase-like"/>
</dbReference>